<reference evidence="2" key="1">
    <citation type="submission" date="2023-06" db="EMBL/GenBank/DDBJ databases">
        <title>Genome-scale phylogeny and comparative genomics of the fungal order Sordariales.</title>
        <authorList>
            <consortium name="Lawrence Berkeley National Laboratory"/>
            <person name="Hensen N."/>
            <person name="Bonometti L."/>
            <person name="Westerberg I."/>
            <person name="Brannstrom I.O."/>
            <person name="Guillou S."/>
            <person name="Cros-Aarteil S."/>
            <person name="Calhoun S."/>
            <person name="Haridas S."/>
            <person name="Kuo A."/>
            <person name="Mondo S."/>
            <person name="Pangilinan J."/>
            <person name="Riley R."/>
            <person name="LaButti K."/>
            <person name="Andreopoulos B."/>
            <person name="Lipzen A."/>
            <person name="Chen C."/>
            <person name="Yanf M."/>
            <person name="Daum C."/>
            <person name="Ng V."/>
            <person name="Clum A."/>
            <person name="Steindorff A."/>
            <person name="Ohm R."/>
            <person name="Martin F."/>
            <person name="Silar P."/>
            <person name="Natvig D."/>
            <person name="Lalanne C."/>
            <person name="Gautier V."/>
            <person name="Ament-velasquez S.L."/>
            <person name="Kruys A."/>
            <person name="Hutchinson M.I."/>
            <person name="Powell A.J."/>
            <person name="Barry K."/>
            <person name="Miller A.N."/>
            <person name="Grigoriev I.V."/>
            <person name="Debuchy R."/>
            <person name="Gladieux P."/>
            <person name="Thoren M.H."/>
            <person name="Johannesson H."/>
        </authorList>
    </citation>
    <scope>NUCLEOTIDE SEQUENCE</scope>
    <source>
        <strain evidence="2">SMH3187-1</strain>
    </source>
</reference>
<feature type="non-terminal residue" evidence="2">
    <location>
        <position position="373"/>
    </location>
</feature>
<name>A0AA40KD06_9PEZI</name>
<dbReference type="SMART" id="SM00954">
    <property type="entry name" value="RelA_SpoT"/>
    <property type="match status" value="1"/>
</dbReference>
<dbReference type="PANTHER" id="PTHR41773">
    <property type="entry name" value="GTP PYROPHOSPHATASE-RELATED"/>
    <property type="match status" value="1"/>
</dbReference>
<evidence type="ECO:0000313" key="2">
    <source>
        <dbReference type="EMBL" id="KAK0754366.1"/>
    </source>
</evidence>
<dbReference type="SUPFAM" id="SSF81301">
    <property type="entry name" value="Nucleotidyltransferase"/>
    <property type="match status" value="1"/>
</dbReference>
<evidence type="ECO:0000313" key="3">
    <source>
        <dbReference type="Proteomes" id="UP001172155"/>
    </source>
</evidence>
<feature type="domain" description="RelA/SpoT" evidence="1">
    <location>
        <begin position="63"/>
        <end position="260"/>
    </location>
</feature>
<dbReference type="Gene3D" id="3.30.460.10">
    <property type="entry name" value="Beta Polymerase, domain 2"/>
    <property type="match status" value="1"/>
</dbReference>
<accession>A0AA40KD06</accession>
<dbReference type="InterPro" id="IPR007685">
    <property type="entry name" value="RelA_SpoT"/>
</dbReference>
<organism evidence="2 3">
    <name type="scientific">Schizothecium vesticola</name>
    <dbReference type="NCBI Taxonomy" id="314040"/>
    <lineage>
        <taxon>Eukaryota</taxon>
        <taxon>Fungi</taxon>
        <taxon>Dikarya</taxon>
        <taxon>Ascomycota</taxon>
        <taxon>Pezizomycotina</taxon>
        <taxon>Sordariomycetes</taxon>
        <taxon>Sordariomycetidae</taxon>
        <taxon>Sordariales</taxon>
        <taxon>Schizotheciaceae</taxon>
        <taxon>Schizothecium</taxon>
    </lineage>
</organism>
<proteinExistence type="predicted"/>
<dbReference type="AlphaFoldDB" id="A0AA40KD06"/>
<keyword evidence="3" id="KW-1185">Reference proteome</keyword>
<evidence type="ECO:0000259" key="1">
    <source>
        <dbReference type="SMART" id="SM00954"/>
    </source>
</evidence>
<dbReference type="Proteomes" id="UP001172155">
    <property type="component" value="Unassembled WGS sequence"/>
</dbReference>
<comment type="caution">
    <text evidence="2">The sequence shown here is derived from an EMBL/GenBank/DDBJ whole genome shotgun (WGS) entry which is preliminary data.</text>
</comment>
<dbReference type="PANTHER" id="PTHR41773:SF1">
    <property type="entry name" value="RELA_SPOT DOMAIN-CONTAINING PROTEIN"/>
    <property type="match status" value="1"/>
</dbReference>
<gene>
    <name evidence="2" type="ORF">B0T18DRAFT_312566</name>
</gene>
<protein>
    <recommendedName>
        <fullName evidence="1">RelA/SpoT domain-containing protein</fullName>
    </recommendedName>
</protein>
<dbReference type="InterPro" id="IPR043519">
    <property type="entry name" value="NT_sf"/>
</dbReference>
<dbReference type="GO" id="GO:0015969">
    <property type="term" value="P:guanosine tetraphosphate metabolic process"/>
    <property type="evidence" value="ECO:0007669"/>
    <property type="project" value="InterPro"/>
</dbReference>
<dbReference type="Pfam" id="PF04607">
    <property type="entry name" value="RelA_SpoT"/>
    <property type="match status" value="1"/>
</dbReference>
<sequence length="373" mass="42417">MPEETIPSPQLLHPTDKLDELLAKFKPIYQDKLPEWQQCLDVVAQDLGHVLAQERVQHIPIAARVKTWKSITVTAARRQRDKLDDKEVRDKMGDRVGHFEEKHLGYGGGTSGSAHFQTPGELERIFHDMLGARITLYFPNDKKKVLDLLKLAGYEEAKAAKRMGGLNDSKRLRKILKESLTGPGDKSKDHLDLDGREKQFSGYSALHLVVKVPKRLRPRDLGDAAKIWDATSLEIQVGTVIMHAWSEVEHDITYKTRDRAVTDGEKGLLDILNGLAIASEIGLRSFHSTTDELPFVTALKELRSWLHQLYIQNNESTPTAWVDLEFVWEVLIKSENNKRDLFMPLAKSAWRMLTALEGKHGRKLDQLLPYVIL</sequence>
<dbReference type="EMBL" id="JAUKUD010000001">
    <property type="protein sequence ID" value="KAK0754366.1"/>
    <property type="molecule type" value="Genomic_DNA"/>
</dbReference>